<feature type="signal peptide" evidence="8">
    <location>
        <begin position="1"/>
        <end position="22"/>
    </location>
</feature>
<evidence type="ECO:0000256" key="7">
    <source>
        <dbReference type="PROSITE-ProRule" id="PRU01360"/>
    </source>
</evidence>
<evidence type="ECO:0000256" key="6">
    <source>
        <dbReference type="ARBA" id="ARBA00023237"/>
    </source>
</evidence>
<name>A0ABT3RLN4_9BACT</name>
<dbReference type="InterPro" id="IPR036942">
    <property type="entry name" value="Beta-barrel_TonB_sf"/>
</dbReference>
<sequence>MKHYLQLLLATAFLLFHYQLFAQSVTVSGQVTDVVSEEPLIGVNVVVEGTQNGTVTDVEGNYTLDVPPDANLVFSYVGYLNEVVPVNNRSVINIALNPNVETLNEVVVIGYGTQRERELTSAIATVDSEEITKTPTAQAMQSLQGKVAGVQIVNSGAPGAAPTVRIRGIGSFSNSDPLFIVDGAWVDNIDFLNTSDIKSINILKDASASAIYGMRAANGVVLIETKTGSYNQSAEINYDGYYGVQVAQNVLKMSNSEQFVRYINETGAEADISFIENAFQRFGRSEVNPNIPAVNTDWYNEVLEDYSPIQSHTLSFSGGGSQGRYYASVNYFSQDGMMRHTRNKFERLSFRTRLDFNITEWMTVGSNINISNSQQYVGENAVWFRTYFAVPILPVYDELNTDASPINLSNAQLLGYRGSQNPYYNLFYDDNRNNIAKIIGNIYLDFEVIPNLLTFKTQYNYRFENVNRRNVDFRYNDGQTQFQSGIFKDNGSLYWQIWDNYLTLNENFDKHNLTVTAGYSYRDEYSEAIFLRGNEIDPEPTFNNEELWYIDFNTEGIDSDASGDRGSQLYYHSFFGRVAYNYDEKYLLYGTYRREGNNKYQEKWGNFFTIGAGWVLSEEEFFDVEFIDFFKIRGGWGQLGNDAVAPSIGSATVERRFLAVDDTRTPGNVVQTWFDFVDRWETVEETNIGITTRWFNNRLALDADYFIRDTKDGVVNLVLPLVRATIRENQAEFRNKGLEVTANWSDNINENLSYSIGGNIATLDNEVTYLGGQQYLNSGQAEFRQRSIIGQPIEAFYGYEVIGVFQSEGDISSSGLTQEFIDEQGIEPGDFRYKDQNDDGFINDLDRVVLGSYLPDLTYGFNFGINWRNLSFSANFQGQTGHSILNRKRGEIIFTTDTNIDAELANNLWRGEGTSNKYPSAAGLRKGYNQAMSDYYVEDGSYFRIQNVRLGYTIRGNDPIGNNIPVFNIYVTAERPLTVFDYNGFNPEVPNGIDRQTYPIPAVYTLGVNVKL</sequence>
<dbReference type="InterPro" id="IPR039426">
    <property type="entry name" value="TonB-dep_rcpt-like"/>
</dbReference>
<keyword evidence="6 7" id="KW-0998">Cell outer membrane</keyword>
<evidence type="ECO:0000256" key="8">
    <source>
        <dbReference type="SAM" id="SignalP"/>
    </source>
</evidence>
<evidence type="ECO:0000256" key="1">
    <source>
        <dbReference type="ARBA" id="ARBA00004571"/>
    </source>
</evidence>
<dbReference type="InterPro" id="IPR008969">
    <property type="entry name" value="CarboxyPept-like_regulatory"/>
</dbReference>
<proteinExistence type="inferred from homology"/>
<keyword evidence="10" id="KW-0675">Receptor</keyword>
<evidence type="ECO:0000256" key="4">
    <source>
        <dbReference type="ARBA" id="ARBA00022692"/>
    </source>
</evidence>
<comment type="similarity">
    <text evidence="7">Belongs to the TonB-dependent receptor family.</text>
</comment>
<dbReference type="InterPro" id="IPR023996">
    <property type="entry name" value="TonB-dep_OMP_SusC/RagA"/>
</dbReference>
<dbReference type="InterPro" id="IPR023997">
    <property type="entry name" value="TonB-dep_OMP_SusC/RagA_CS"/>
</dbReference>
<dbReference type="NCBIfam" id="TIGR04057">
    <property type="entry name" value="SusC_RagA_signa"/>
    <property type="match status" value="1"/>
</dbReference>
<evidence type="ECO:0000313" key="11">
    <source>
        <dbReference type="Proteomes" id="UP001209885"/>
    </source>
</evidence>
<dbReference type="Proteomes" id="UP001209885">
    <property type="component" value="Unassembled WGS sequence"/>
</dbReference>
<dbReference type="Gene3D" id="2.60.40.1120">
    <property type="entry name" value="Carboxypeptidase-like, regulatory domain"/>
    <property type="match status" value="1"/>
</dbReference>
<evidence type="ECO:0000256" key="5">
    <source>
        <dbReference type="ARBA" id="ARBA00023136"/>
    </source>
</evidence>
<dbReference type="SUPFAM" id="SSF56935">
    <property type="entry name" value="Porins"/>
    <property type="match status" value="1"/>
</dbReference>
<evidence type="ECO:0000256" key="3">
    <source>
        <dbReference type="ARBA" id="ARBA00022452"/>
    </source>
</evidence>
<feature type="chain" id="PRO_5045485346" evidence="8">
    <location>
        <begin position="23"/>
        <end position="1012"/>
    </location>
</feature>
<dbReference type="PROSITE" id="PS52016">
    <property type="entry name" value="TONB_DEPENDENT_REC_3"/>
    <property type="match status" value="1"/>
</dbReference>
<keyword evidence="3 7" id="KW-1134">Transmembrane beta strand</keyword>
<dbReference type="Gene3D" id="2.40.170.20">
    <property type="entry name" value="TonB-dependent receptor, beta-barrel domain"/>
    <property type="match status" value="1"/>
</dbReference>
<dbReference type="Pfam" id="PF13715">
    <property type="entry name" value="CarbopepD_reg_2"/>
    <property type="match status" value="1"/>
</dbReference>
<dbReference type="EMBL" id="JAPFQN010000001">
    <property type="protein sequence ID" value="MCX2742288.1"/>
    <property type="molecule type" value="Genomic_DNA"/>
</dbReference>
<dbReference type="Gene3D" id="2.170.130.10">
    <property type="entry name" value="TonB-dependent receptor, plug domain"/>
    <property type="match status" value="1"/>
</dbReference>
<keyword evidence="5 7" id="KW-0472">Membrane</keyword>
<evidence type="ECO:0000313" key="10">
    <source>
        <dbReference type="EMBL" id="MCX2742288.1"/>
    </source>
</evidence>
<dbReference type="RefSeq" id="WP_266054524.1">
    <property type="nucleotide sequence ID" value="NZ_JAPFQN010000001.1"/>
</dbReference>
<reference evidence="10 11" key="1">
    <citation type="submission" date="2022-11" db="EMBL/GenBank/DDBJ databases">
        <title>The characterization of three novel Bacteroidetes species and genomic analysis of their roles in tidal elemental geochemical cycles.</title>
        <authorList>
            <person name="Ma K."/>
        </authorList>
    </citation>
    <scope>NUCLEOTIDE SEQUENCE [LARGE SCALE GENOMIC DNA]</scope>
    <source>
        <strain evidence="10 11">M17</strain>
    </source>
</reference>
<evidence type="ECO:0000256" key="2">
    <source>
        <dbReference type="ARBA" id="ARBA00022448"/>
    </source>
</evidence>
<keyword evidence="11" id="KW-1185">Reference proteome</keyword>
<accession>A0ABT3RLN4</accession>
<keyword evidence="8" id="KW-0732">Signal</keyword>
<dbReference type="SUPFAM" id="SSF49464">
    <property type="entry name" value="Carboxypeptidase regulatory domain-like"/>
    <property type="match status" value="1"/>
</dbReference>
<feature type="domain" description="TonB-dependent receptor plug" evidence="9">
    <location>
        <begin position="116"/>
        <end position="220"/>
    </location>
</feature>
<keyword evidence="2 7" id="KW-0813">Transport</keyword>
<dbReference type="Pfam" id="PF07715">
    <property type="entry name" value="Plug"/>
    <property type="match status" value="1"/>
</dbReference>
<keyword evidence="4 7" id="KW-0812">Transmembrane</keyword>
<gene>
    <name evidence="10" type="ORF">OO013_00350</name>
</gene>
<dbReference type="NCBIfam" id="TIGR04056">
    <property type="entry name" value="OMP_RagA_SusC"/>
    <property type="match status" value="1"/>
</dbReference>
<comment type="caution">
    <text evidence="10">The sequence shown here is derived from an EMBL/GenBank/DDBJ whole genome shotgun (WGS) entry which is preliminary data.</text>
</comment>
<dbReference type="InterPro" id="IPR037066">
    <property type="entry name" value="Plug_dom_sf"/>
</dbReference>
<evidence type="ECO:0000259" key="9">
    <source>
        <dbReference type="Pfam" id="PF07715"/>
    </source>
</evidence>
<organism evidence="10 11">
    <name type="scientific">Mangrovivirga halotolerans</name>
    <dbReference type="NCBI Taxonomy" id="2993936"/>
    <lineage>
        <taxon>Bacteria</taxon>
        <taxon>Pseudomonadati</taxon>
        <taxon>Bacteroidota</taxon>
        <taxon>Cytophagia</taxon>
        <taxon>Cytophagales</taxon>
        <taxon>Mangrovivirgaceae</taxon>
        <taxon>Mangrovivirga</taxon>
    </lineage>
</organism>
<comment type="subcellular location">
    <subcellularLocation>
        <location evidence="1 7">Cell outer membrane</location>
        <topology evidence="1 7">Multi-pass membrane protein</topology>
    </subcellularLocation>
</comment>
<protein>
    <submittedName>
        <fullName evidence="10">TonB-dependent receptor</fullName>
    </submittedName>
</protein>
<dbReference type="InterPro" id="IPR012910">
    <property type="entry name" value="Plug_dom"/>
</dbReference>